<dbReference type="Pfam" id="PF08263">
    <property type="entry name" value="LRRNT_2"/>
    <property type="match status" value="1"/>
</dbReference>
<dbReference type="GO" id="GO:0005886">
    <property type="term" value="C:plasma membrane"/>
    <property type="evidence" value="ECO:0007669"/>
    <property type="project" value="UniProtKB-SubCell"/>
</dbReference>
<dbReference type="InterPro" id="IPR013210">
    <property type="entry name" value="LRR_N_plant-typ"/>
</dbReference>
<evidence type="ECO:0000256" key="2">
    <source>
        <dbReference type="ARBA" id="ARBA00022475"/>
    </source>
</evidence>
<keyword evidence="4" id="KW-0677">Repeat</keyword>
<evidence type="ECO:0000256" key="4">
    <source>
        <dbReference type="ARBA" id="ARBA00022737"/>
    </source>
</evidence>
<keyword evidence="7" id="KW-1133">Transmembrane helix</keyword>
<dbReference type="AlphaFoldDB" id="A0A7H4LF60"/>
<dbReference type="SUPFAM" id="SSF52058">
    <property type="entry name" value="L domain-like"/>
    <property type="match status" value="1"/>
</dbReference>
<dbReference type="InterPro" id="IPR032675">
    <property type="entry name" value="LRR_dom_sf"/>
</dbReference>
<name>A0A7H4LF60_WHEAT</name>
<dbReference type="InterPro" id="IPR000719">
    <property type="entry name" value="Prot_kinase_dom"/>
</dbReference>
<evidence type="ECO:0000256" key="6">
    <source>
        <dbReference type="SAM" id="MobiDB-lite"/>
    </source>
</evidence>
<dbReference type="PANTHER" id="PTHR48007:SF87">
    <property type="entry name" value="PROTEIN KINASE DOMAIN-CONTAINING PROTEIN"/>
    <property type="match status" value="1"/>
</dbReference>
<gene>
    <name evidence="9" type="ORF">CAMPLR22A2D_LOCUS1854</name>
</gene>
<feature type="transmembrane region" description="Helical" evidence="7">
    <location>
        <begin position="381"/>
        <end position="410"/>
    </location>
</feature>
<dbReference type="Gene3D" id="3.30.200.20">
    <property type="entry name" value="Phosphorylase Kinase, domain 1"/>
    <property type="match status" value="1"/>
</dbReference>
<dbReference type="SUPFAM" id="SSF56112">
    <property type="entry name" value="Protein kinase-like (PK-like)"/>
    <property type="match status" value="1"/>
</dbReference>
<feature type="compositionally biased region" description="Basic and acidic residues" evidence="6">
    <location>
        <begin position="1"/>
        <end position="16"/>
    </location>
</feature>
<dbReference type="InterPro" id="IPR017441">
    <property type="entry name" value="Protein_kinase_ATP_BS"/>
</dbReference>
<comment type="subcellular location">
    <subcellularLocation>
        <location evidence="1">Cell membrane</location>
        <topology evidence="1">Single-pass membrane protein</topology>
    </subcellularLocation>
</comment>
<accession>A0A7H4LF60</accession>
<dbReference type="Gene3D" id="1.10.510.10">
    <property type="entry name" value="Transferase(Phosphotransferase) domain 1"/>
    <property type="match status" value="1"/>
</dbReference>
<dbReference type="Pfam" id="PF00069">
    <property type="entry name" value="Pkinase"/>
    <property type="match status" value="1"/>
</dbReference>
<feature type="compositionally biased region" description="Low complexity" evidence="6">
    <location>
        <begin position="358"/>
        <end position="374"/>
    </location>
</feature>
<reference evidence="9 10" key="1">
    <citation type="submission" date="2018-05" db="EMBL/GenBank/DDBJ databases">
        <authorList>
            <person name="Thind KAUR A."/>
        </authorList>
    </citation>
    <scope>NUCLEOTIDE SEQUENCE [LARGE SCALE GENOMIC DNA]</scope>
</reference>
<keyword evidence="7" id="KW-0812">Transmembrane</keyword>
<dbReference type="InterPro" id="IPR046959">
    <property type="entry name" value="PRK1-6/SRF4-like"/>
</dbReference>
<dbReference type="PROSITE" id="PS50011">
    <property type="entry name" value="PROTEIN_KINASE_DOM"/>
    <property type="match status" value="1"/>
</dbReference>
<keyword evidence="3" id="KW-0433">Leucine-rich repeat</keyword>
<evidence type="ECO:0000259" key="8">
    <source>
        <dbReference type="PROSITE" id="PS50011"/>
    </source>
</evidence>
<dbReference type="Proteomes" id="UP000280104">
    <property type="component" value="Chromosome II"/>
</dbReference>
<evidence type="ECO:0000256" key="5">
    <source>
        <dbReference type="PROSITE-ProRule" id="PRU10141"/>
    </source>
</evidence>
<dbReference type="Gene3D" id="3.80.10.10">
    <property type="entry name" value="Ribonuclease Inhibitor"/>
    <property type="match status" value="2"/>
</dbReference>
<sequence length="730" mass="77830">MYAHGDHVHGGSRDAPSHASASSPETSKFLLPEGERKRRLVCFLFASSACCPPLVLLEDRHAALLPSFPFWSSACRLPTLLQLRSLHNSDFSKISALPAQRWPPLSAIKLTQSSSVERAQAIGERASTKMPRFRHCLSMSPLVILLFHLATWLVHGEVANGGHRDLPFLLSFKAYNPSNVTALETWVGPDPCSGSWLGVRCSRGRVAGVFLDDASLVGSVAPLLGLTQIRVLAVRRNSLSGPLPPLDNSTSPRLRHLLVSHNNLSGGLNLSLPSLVTLRAEQNGFHGGLLALRLSMVKRFNVSSNELVGEIPSSLSGFPSSSFGSNVDLCGKPLPRCMHAYNAVEDGASNATTGVAQSPTAATNTASGSPSSSSNGRFSQLGLTALVATGIGNAVLIAISLAISVAMFIYMRRKLRPSKDDSKSSAALCFEEEDKIRSGEDKCQKSGALVCFDGGEELRLESLLKASAEVLGKGVSGSTYKAVLEDGIVAAVKRLSALQFPGRSKAFDRHMRLVGRLRHRHVVSLRGYCNSNGERLLVYDYLPNGSLQSLLQGNGGGGRTRSLDWATKKGILFGAAQGLNYIHTFPARPALVHGNVKPSNILLDERGAACVSECGLMRYAASIQQSAPQPPELFLDRATAAVSSRGGWRGYAAPELTASGARATQESDVYSCGMVLLAVVTAKGAADGGEEEGEGEETMGMVKIGVLCTAEAPEERPRMAQVLTMMSEFM</sequence>
<keyword evidence="7" id="KW-0472">Membrane</keyword>
<evidence type="ECO:0000313" key="9">
    <source>
        <dbReference type="EMBL" id="SPT17248.1"/>
    </source>
</evidence>
<feature type="region of interest" description="Disordered" evidence="6">
    <location>
        <begin position="352"/>
        <end position="374"/>
    </location>
</feature>
<evidence type="ECO:0000256" key="3">
    <source>
        <dbReference type="ARBA" id="ARBA00022614"/>
    </source>
</evidence>
<keyword evidence="5" id="KW-0547">Nucleotide-binding</keyword>
<feature type="domain" description="Protein kinase" evidence="8">
    <location>
        <begin position="465"/>
        <end position="730"/>
    </location>
</feature>
<dbReference type="GO" id="GO:0005524">
    <property type="term" value="F:ATP binding"/>
    <property type="evidence" value="ECO:0007669"/>
    <property type="project" value="UniProtKB-UniRule"/>
</dbReference>
<dbReference type="PANTHER" id="PTHR48007">
    <property type="entry name" value="LEUCINE-RICH REPEAT RECEPTOR-LIKE PROTEIN KINASE PXC1"/>
    <property type="match status" value="1"/>
</dbReference>
<dbReference type="GO" id="GO:0004672">
    <property type="term" value="F:protein kinase activity"/>
    <property type="evidence" value="ECO:0007669"/>
    <property type="project" value="InterPro"/>
</dbReference>
<dbReference type="InterPro" id="IPR011009">
    <property type="entry name" value="Kinase-like_dom_sf"/>
</dbReference>
<dbReference type="EMBL" id="LS480641">
    <property type="protein sequence ID" value="SPT17248.1"/>
    <property type="molecule type" value="Genomic_DNA"/>
</dbReference>
<organism evidence="9 10">
    <name type="scientific">Triticum aestivum</name>
    <name type="common">Wheat</name>
    <dbReference type="NCBI Taxonomy" id="4565"/>
    <lineage>
        <taxon>Eukaryota</taxon>
        <taxon>Viridiplantae</taxon>
        <taxon>Streptophyta</taxon>
        <taxon>Embryophyta</taxon>
        <taxon>Tracheophyta</taxon>
        <taxon>Spermatophyta</taxon>
        <taxon>Magnoliopsida</taxon>
        <taxon>Liliopsida</taxon>
        <taxon>Poales</taxon>
        <taxon>Poaceae</taxon>
        <taxon>BOP clade</taxon>
        <taxon>Pooideae</taxon>
        <taxon>Triticodae</taxon>
        <taxon>Triticeae</taxon>
        <taxon>Triticinae</taxon>
        <taxon>Triticum</taxon>
    </lineage>
</organism>
<keyword evidence="5" id="KW-0067">ATP-binding</keyword>
<protein>
    <recommendedName>
        <fullName evidence="8">Protein kinase domain-containing protein</fullName>
    </recommendedName>
</protein>
<evidence type="ECO:0000313" key="10">
    <source>
        <dbReference type="Proteomes" id="UP000280104"/>
    </source>
</evidence>
<proteinExistence type="predicted"/>
<evidence type="ECO:0000256" key="7">
    <source>
        <dbReference type="SAM" id="Phobius"/>
    </source>
</evidence>
<dbReference type="PROSITE" id="PS00107">
    <property type="entry name" value="PROTEIN_KINASE_ATP"/>
    <property type="match status" value="1"/>
</dbReference>
<feature type="binding site" evidence="5">
    <location>
        <position position="493"/>
    </location>
    <ligand>
        <name>ATP</name>
        <dbReference type="ChEBI" id="CHEBI:30616"/>
    </ligand>
</feature>
<keyword evidence="2" id="KW-1003">Cell membrane</keyword>
<evidence type="ECO:0000256" key="1">
    <source>
        <dbReference type="ARBA" id="ARBA00004162"/>
    </source>
</evidence>
<feature type="region of interest" description="Disordered" evidence="6">
    <location>
        <begin position="1"/>
        <end position="28"/>
    </location>
</feature>